<dbReference type="GO" id="GO:0008233">
    <property type="term" value="F:peptidase activity"/>
    <property type="evidence" value="ECO:0007669"/>
    <property type="project" value="UniProtKB-KW"/>
</dbReference>
<protein>
    <recommendedName>
        <fullName evidence="5">Retrovirus-related Pol polyprotein from transposon TNT 1-94</fullName>
    </recommendedName>
</protein>
<keyword evidence="1" id="KW-0863">Zinc-finger</keyword>
<organism evidence="4">
    <name type="scientific">Tanacetum cinerariifolium</name>
    <name type="common">Dalmatian daisy</name>
    <name type="synonym">Chrysanthemum cinerariifolium</name>
    <dbReference type="NCBI Taxonomy" id="118510"/>
    <lineage>
        <taxon>Eukaryota</taxon>
        <taxon>Viridiplantae</taxon>
        <taxon>Streptophyta</taxon>
        <taxon>Embryophyta</taxon>
        <taxon>Tracheophyta</taxon>
        <taxon>Spermatophyta</taxon>
        <taxon>Magnoliopsida</taxon>
        <taxon>eudicotyledons</taxon>
        <taxon>Gunneridae</taxon>
        <taxon>Pentapetalae</taxon>
        <taxon>asterids</taxon>
        <taxon>campanulids</taxon>
        <taxon>Asterales</taxon>
        <taxon>Asteraceae</taxon>
        <taxon>Asteroideae</taxon>
        <taxon>Anthemideae</taxon>
        <taxon>Anthemidinae</taxon>
        <taxon>Tanacetum</taxon>
    </lineage>
</organism>
<dbReference type="GO" id="GO:0003676">
    <property type="term" value="F:nucleic acid binding"/>
    <property type="evidence" value="ECO:0007669"/>
    <property type="project" value="InterPro"/>
</dbReference>
<dbReference type="GO" id="GO:0015074">
    <property type="term" value="P:DNA integration"/>
    <property type="evidence" value="ECO:0007669"/>
    <property type="project" value="InterPro"/>
</dbReference>
<dbReference type="Gene3D" id="3.30.420.10">
    <property type="entry name" value="Ribonuclease H-like superfamily/Ribonuclease H"/>
    <property type="match status" value="1"/>
</dbReference>
<name>A0A6L2MF72_TANCI</name>
<feature type="domain" description="Integrase catalytic" evidence="3">
    <location>
        <begin position="523"/>
        <end position="614"/>
    </location>
</feature>
<keyword evidence="1" id="KW-0479">Metal-binding</keyword>
<reference evidence="4" key="1">
    <citation type="journal article" date="2019" name="Sci. Rep.">
        <title>Draft genome of Tanacetum cinerariifolium, the natural source of mosquito coil.</title>
        <authorList>
            <person name="Yamashiro T."/>
            <person name="Shiraishi A."/>
            <person name="Satake H."/>
            <person name="Nakayama K."/>
        </authorList>
    </citation>
    <scope>NUCLEOTIDE SEQUENCE</scope>
</reference>
<dbReference type="InterPro" id="IPR039537">
    <property type="entry name" value="Retrotran_Ty1/copia-like"/>
</dbReference>
<evidence type="ECO:0008006" key="5">
    <source>
        <dbReference type="Google" id="ProtNLM"/>
    </source>
</evidence>
<dbReference type="InterPro" id="IPR012337">
    <property type="entry name" value="RNaseH-like_sf"/>
</dbReference>
<dbReference type="SUPFAM" id="SSF53098">
    <property type="entry name" value="Ribonuclease H-like"/>
    <property type="match status" value="1"/>
</dbReference>
<keyword evidence="1" id="KW-0862">Zinc</keyword>
<dbReference type="SMART" id="SM00343">
    <property type="entry name" value="ZnF_C2HC"/>
    <property type="match status" value="1"/>
</dbReference>
<dbReference type="Gene3D" id="4.10.60.10">
    <property type="entry name" value="Zinc finger, CCHC-type"/>
    <property type="match status" value="1"/>
</dbReference>
<comment type="caution">
    <text evidence="4">The sequence shown here is derived from an EMBL/GenBank/DDBJ whole genome shotgun (WGS) entry which is preliminary data.</text>
</comment>
<evidence type="ECO:0000313" key="4">
    <source>
        <dbReference type="EMBL" id="GEU72558.1"/>
    </source>
</evidence>
<dbReference type="InterPro" id="IPR025724">
    <property type="entry name" value="GAG-pre-integrase_dom"/>
</dbReference>
<dbReference type="GO" id="GO:0008270">
    <property type="term" value="F:zinc ion binding"/>
    <property type="evidence" value="ECO:0007669"/>
    <property type="project" value="UniProtKB-KW"/>
</dbReference>
<dbReference type="PANTHER" id="PTHR42648">
    <property type="entry name" value="TRANSPOSASE, PUTATIVE-RELATED"/>
    <property type="match status" value="1"/>
</dbReference>
<dbReference type="InterPro" id="IPR036397">
    <property type="entry name" value="RNaseH_sf"/>
</dbReference>
<dbReference type="Pfam" id="PF13976">
    <property type="entry name" value="gag_pre-integrs"/>
    <property type="match status" value="1"/>
</dbReference>
<dbReference type="InterPro" id="IPR057670">
    <property type="entry name" value="SH3_retrovirus"/>
</dbReference>
<dbReference type="AlphaFoldDB" id="A0A6L2MF72"/>
<accession>A0A6L2MF72</accession>
<evidence type="ECO:0000256" key="1">
    <source>
        <dbReference type="PROSITE-ProRule" id="PRU00047"/>
    </source>
</evidence>
<proteinExistence type="predicted"/>
<dbReference type="SUPFAM" id="SSF57756">
    <property type="entry name" value="Retrovirus zinc finger-like domains"/>
    <property type="match status" value="1"/>
</dbReference>
<dbReference type="EMBL" id="BKCJ010006516">
    <property type="protein sequence ID" value="GEU72558.1"/>
    <property type="molecule type" value="Genomic_DNA"/>
</dbReference>
<dbReference type="PROSITE" id="PS50994">
    <property type="entry name" value="INTEGRASE"/>
    <property type="match status" value="1"/>
</dbReference>
<dbReference type="PANTHER" id="PTHR42648:SF32">
    <property type="entry name" value="RIBONUCLEASE H-LIKE DOMAIN, GAG-PRE-INTEGRASE DOMAIN PROTEIN-RELATED"/>
    <property type="match status" value="1"/>
</dbReference>
<dbReference type="InterPro" id="IPR001584">
    <property type="entry name" value="Integrase_cat-core"/>
</dbReference>
<dbReference type="GO" id="GO:0006508">
    <property type="term" value="P:proteolysis"/>
    <property type="evidence" value="ECO:0007669"/>
    <property type="project" value="UniProtKB-KW"/>
</dbReference>
<dbReference type="InterPro" id="IPR036875">
    <property type="entry name" value="Znf_CCHC_sf"/>
</dbReference>
<dbReference type="InterPro" id="IPR001878">
    <property type="entry name" value="Znf_CCHC"/>
</dbReference>
<sequence length="666" mass="77057">MTAGMSRKYTSGPSGTSGKQRVIVCYNCKGEGHTSKQCTKPRRKRDEAWFKDKVLLVQAQANEQVLHEEELEFLAYPGIGETQSTQLLSWRICLIMDPIILLRQGIFRKKVTLLKNDFQKKESRNIDRELALEKQKNDAIVIRDNKETFMLKDESRSKMLQKKDPMMSEKKVNTKPLDYASLNQLSKDFETRFVPQTELSAKQAFWSQYSVNSKEPNLSSSTTIVEVPKELPKVSIVNSSLKKLKFHLASFDVVVKEKNTATAITEGMWGFERTISCFRDEIIPFVKALKDLFNSFDQFLIDELTEVQNVFNQIEHAVEQHCTVNECERCVTIETELQRDFIKRECYDTLFKQYTTLEKHCISLEVVQIVLLYLDSRCSKHMTRDRSQLINFVQKFLGTIKFENDHVAKIMGYGDYKIGNVTILRVYFMEGLGHNLFSASKTKSWLWHRRLSHLNFGAINHLARQGLVRGLPKLKFEKDHLCLACAMGKSQKKSHKPKSIRKNSIFCTWIFVGQCVKCLRSKDEAPDFIIKFLKMIQEVGISHETSVARSPQQNGVIERRNRTLNEVARTMLIYAQTLLFLWTEVVATACYTQNRSIIQLRHGKTSYELLHNKLPDLSFLYVFGTLCYPTNDSENLGKLQSKADIGIFIGYAPIKKAFWIYNRRTR</sequence>
<evidence type="ECO:0000259" key="2">
    <source>
        <dbReference type="PROSITE" id="PS50158"/>
    </source>
</evidence>
<dbReference type="Pfam" id="PF00098">
    <property type="entry name" value="zf-CCHC"/>
    <property type="match status" value="1"/>
</dbReference>
<dbReference type="Pfam" id="PF25597">
    <property type="entry name" value="SH3_retrovirus"/>
    <property type="match status" value="1"/>
</dbReference>
<feature type="domain" description="CCHC-type" evidence="2">
    <location>
        <begin position="25"/>
        <end position="40"/>
    </location>
</feature>
<evidence type="ECO:0000259" key="3">
    <source>
        <dbReference type="PROSITE" id="PS50994"/>
    </source>
</evidence>
<gene>
    <name evidence="4" type="ORF">Tci_044536</name>
</gene>
<dbReference type="PROSITE" id="PS50158">
    <property type="entry name" value="ZF_CCHC"/>
    <property type="match status" value="1"/>
</dbReference>